<comment type="similarity">
    <text evidence="2 11">Belongs to the UQCRQ/QCR8 family.</text>
</comment>
<dbReference type="InterPro" id="IPR036642">
    <property type="entry name" value="Cyt_bc1_su8_sf"/>
</dbReference>
<evidence type="ECO:0000256" key="5">
    <source>
        <dbReference type="ARBA" id="ARBA00022692"/>
    </source>
</evidence>
<dbReference type="GO" id="GO:0005743">
    <property type="term" value="C:mitochondrial inner membrane"/>
    <property type="evidence" value="ECO:0007669"/>
    <property type="project" value="UniProtKB-SubCell"/>
</dbReference>
<sequence>MRPTLARQGDMPGGKVYNLWWGDKGGVRQRGITQYTISSFQTKAAPHWVRSYLFNGYRRLSGELLFFGVPMVLGYSVYAWAKSYDEFQNSKAGHIANGGHHD</sequence>
<evidence type="ECO:0000256" key="1">
    <source>
        <dbReference type="ARBA" id="ARBA00004434"/>
    </source>
</evidence>
<dbReference type="PANTHER" id="PTHR12119:SF2">
    <property type="entry name" value="CYTOCHROME B-C1 COMPLEX SUBUNIT 8"/>
    <property type="match status" value="1"/>
</dbReference>
<protein>
    <recommendedName>
        <fullName evidence="11">Cytochrome b-c1 complex subunit 8</fullName>
    </recommendedName>
    <alternativeName>
        <fullName evidence="11">Complex III subunit 8</fullName>
    </alternativeName>
</protein>
<dbReference type="Proteomes" id="UP000807306">
    <property type="component" value="Unassembled WGS sequence"/>
</dbReference>
<dbReference type="OrthoDB" id="6683853at2759"/>
<dbReference type="AlphaFoldDB" id="A0A9P6JK15"/>
<feature type="transmembrane region" description="Helical" evidence="11">
    <location>
        <begin position="64"/>
        <end position="81"/>
    </location>
</feature>
<dbReference type="EMBL" id="MU157910">
    <property type="protein sequence ID" value="KAF9523786.1"/>
    <property type="molecule type" value="Genomic_DNA"/>
</dbReference>
<dbReference type="PANTHER" id="PTHR12119">
    <property type="entry name" value="UBIQUINOL-CYTOCHROME C REDUCTASE COMPLEX UBIQUINONE-BINDING PROTEIN QP-C"/>
    <property type="match status" value="1"/>
</dbReference>
<keyword evidence="13" id="KW-1185">Reference proteome</keyword>
<dbReference type="SUPFAM" id="SSF81508">
    <property type="entry name" value="Ubiquinone-binding protein QP-C of cytochrome bc1 complex (Ubiquinol-cytochrome c reductase)"/>
    <property type="match status" value="1"/>
</dbReference>
<evidence type="ECO:0000313" key="12">
    <source>
        <dbReference type="EMBL" id="KAF9523786.1"/>
    </source>
</evidence>
<evidence type="ECO:0000256" key="3">
    <source>
        <dbReference type="ARBA" id="ARBA00022448"/>
    </source>
</evidence>
<proteinExistence type="inferred from homology"/>
<comment type="caution">
    <text evidence="12">The sequence shown here is derived from an EMBL/GenBank/DDBJ whole genome shotgun (WGS) entry which is preliminary data.</text>
</comment>
<keyword evidence="8 11" id="KW-1133">Transmembrane helix</keyword>
<accession>A0A9P6JK15</accession>
<reference evidence="12" key="1">
    <citation type="submission" date="2020-11" db="EMBL/GenBank/DDBJ databases">
        <authorList>
            <consortium name="DOE Joint Genome Institute"/>
            <person name="Ahrendt S."/>
            <person name="Riley R."/>
            <person name="Andreopoulos W."/>
            <person name="Labutti K."/>
            <person name="Pangilinan J."/>
            <person name="Ruiz-Duenas F.J."/>
            <person name="Barrasa J.M."/>
            <person name="Sanchez-Garcia M."/>
            <person name="Camarero S."/>
            <person name="Miyauchi S."/>
            <person name="Serrano A."/>
            <person name="Linde D."/>
            <person name="Babiker R."/>
            <person name="Drula E."/>
            <person name="Ayuso-Fernandez I."/>
            <person name="Pacheco R."/>
            <person name="Padilla G."/>
            <person name="Ferreira P."/>
            <person name="Barriuso J."/>
            <person name="Kellner H."/>
            <person name="Castanera R."/>
            <person name="Alfaro M."/>
            <person name="Ramirez L."/>
            <person name="Pisabarro A.G."/>
            <person name="Kuo A."/>
            <person name="Tritt A."/>
            <person name="Lipzen A."/>
            <person name="He G."/>
            <person name="Yan M."/>
            <person name="Ng V."/>
            <person name="Cullen D."/>
            <person name="Martin F."/>
            <person name="Rosso M.-N."/>
            <person name="Henrissat B."/>
            <person name="Hibbett D."/>
            <person name="Martinez A.T."/>
            <person name="Grigoriev I.V."/>
        </authorList>
    </citation>
    <scope>NUCLEOTIDE SEQUENCE</scope>
    <source>
        <strain evidence="12">CBS 506.95</strain>
    </source>
</reference>
<evidence type="ECO:0000256" key="4">
    <source>
        <dbReference type="ARBA" id="ARBA00022660"/>
    </source>
</evidence>
<keyword evidence="10 11" id="KW-0472">Membrane</keyword>
<dbReference type="GO" id="GO:0006122">
    <property type="term" value="P:mitochondrial electron transport, ubiquinol to cytochrome c"/>
    <property type="evidence" value="ECO:0007669"/>
    <property type="project" value="UniProtKB-UniRule"/>
</dbReference>
<evidence type="ECO:0000256" key="9">
    <source>
        <dbReference type="ARBA" id="ARBA00023128"/>
    </source>
</evidence>
<keyword evidence="3 11" id="KW-0813">Transport</keyword>
<dbReference type="GO" id="GO:0045275">
    <property type="term" value="C:respiratory chain complex III"/>
    <property type="evidence" value="ECO:0007669"/>
    <property type="project" value="UniProtKB-UniRule"/>
</dbReference>
<dbReference type="Gene3D" id="1.20.5.210">
    <property type="entry name" value="Cytochrome b-c1 complex subunit 8"/>
    <property type="match status" value="1"/>
</dbReference>
<evidence type="ECO:0000256" key="8">
    <source>
        <dbReference type="ARBA" id="ARBA00022989"/>
    </source>
</evidence>
<evidence type="ECO:0000256" key="2">
    <source>
        <dbReference type="ARBA" id="ARBA00007668"/>
    </source>
</evidence>
<evidence type="ECO:0000313" key="13">
    <source>
        <dbReference type="Proteomes" id="UP000807306"/>
    </source>
</evidence>
<keyword evidence="6 11" id="KW-0999">Mitochondrion inner membrane</keyword>
<evidence type="ECO:0000256" key="10">
    <source>
        <dbReference type="ARBA" id="ARBA00023136"/>
    </source>
</evidence>
<comment type="subcellular location">
    <subcellularLocation>
        <location evidence="1 11">Mitochondrion inner membrane</location>
        <topology evidence="1 11">Single-pass membrane protein</topology>
    </subcellularLocation>
</comment>
<comment type="function">
    <text evidence="11">Component of the ubiquinol-cytochrome c oxidoreductase, a multisubunit transmembrane complex that is part of the mitochondrial electron transport chain which drives oxidative phosphorylation. The complex plays an important role in the uptake of multiple carbon sources present in different host niches.</text>
</comment>
<keyword evidence="9 11" id="KW-0496">Mitochondrion</keyword>
<keyword evidence="7 11" id="KW-0249">Electron transport</keyword>
<keyword evidence="4 11" id="KW-0679">Respiratory chain</keyword>
<dbReference type="InterPro" id="IPR004205">
    <property type="entry name" value="Cyt_bc1_su8"/>
</dbReference>
<evidence type="ECO:0000256" key="7">
    <source>
        <dbReference type="ARBA" id="ARBA00022982"/>
    </source>
</evidence>
<name>A0A9P6JK15_9AGAR</name>
<comment type="subunit">
    <text evidence="11">Component of the ubiquinol-cytochrome c oxidoreductase (cytochrome b-c1 complex, complex III, CIII), a multisubunit enzyme composed of 3 respiratory subunits cytochrome b, cytochrome c1 and Rieske protein, 2 core protein subunits, and additional low-molecular weight protein subunits. The complex exists as an obligatory dimer and forms supercomplexes (SCs) in the inner mitochondrial membrane with cytochrome c oxidase (complex IV, CIV).</text>
</comment>
<organism evidence="12 13">
    <name type="scientific">Crepidotus variabilis</name>
    <dbReference type="NCBI Taxonomy" id="179855"/>
    <lineage>
        <taxon>Eukaryota</taxon>
        <taxon>Fungi</taxon>
        <taxon>Dikarya</taxon>
        <taxon>Basidiomycota</taxon>
        <taxon>Agaricomycotina</taxon>
        <taxon>Agaricomycetes</taxon>
        <taxon>Agaricomycetidae</taxon>
        <taxon>Agaricales</taxon>
        <taxon>Agaricineae</taxon>
        <taxon>Crepidotaceae</taxon>
        <taxon>Crepidotus</taxon>
    </lineage>
</organism>
<keyword evidence="5 11" id="KW-0812">Transmembrane</keyword>
<gene>
    <name evidence="12" type="ORF">CPB83DRAFT_862285</name>
</gene>
<evidence type="ECO:0000256" key="11">
    <source>
        <dbReference type="RuleBase" id="RU368118"/>
    </source>
</evidence>
<evidence type="ECO:0000256" key="6">
    <source>
        <dbReference type="ARBA" id="ARBA00022792"/>
    </source>
</evidence>
<dbReference type="Pfam" id="PF02939">
    <property type="entry name" value="UcrQ"/>
    <property type="match status" value="1"/>
</dbReference>